<proteinExistence type="predicted"/>
<dbReference type="EMBL" id="NMPM01000048">
    <property type="protein sequence ID" value="PAV25815.1"/>
    <property type="molecule type" value="Genomic_DNA"/>
</dbReference>
<dbReference type="Proteomes" id="UP000218332">
    <property type="component" value="Unassembled WGS sequence"/>
</dbReference>
<accession>A0A2A2I3V8</accession>
<keyword evidence="3" id="KW-1185">Reference proteome</keyword>
<dbReference type="RefSeq" id="WP_095611160.1">
    <property type="nucleotide sequence ID" value="NZ_NMPM01000048.1"/>
</dbReference>
<sequence length="145" mass="15565">MTNLSEPVAPSRWELSELSCQLLSRPARRVVRQWLSDPCFRDQQCEPALLPLASNGRPGFIGLAHAADNGVPSSAILDELKSVGLVQQGPDGELLLSRSAYLPGRPRPCGGWKPVGGAQRGKGNQPPMGRRFDDPPEWSIAGVGS</sequence>
<name>A0A2A2I3V8_9GAMM</name>
<evidence type="ECO:0000313" key="3">
    <source>
        <dbReference type="Proteomes" id="UP000218332"/>
    </source>
</evidence>
<reference evidence="2 3" key="1">
    <citation type="submission" date="2017-07" db="EMBL/GenBank/DDBJ databases">
        <title>Tamlnaduibacter salinus (Mi-7) genome sequencing.</title>
        <authorList>
            <person name="Verma A."/>
            <person name="Krishnamurthi S."/>
        </authorList>
    </citation>
    <scope>NUCLEOTIDE SEQUENCE [LARGE SCALE GENOMIC DNA]</scope>
    <source>
        <strain evidence="2 3">Mi-7</strain>
    </source>
</reference>
<organism evidence="2 3">
    <name type="scientific">Tamilnaduibacter salinus</name>
    <dbReference type="NCBI Taxonomy" id="1484056"/>
    <lineage>
        <taxon>Bacteria</taxon>
        <taxon>Pseudomonadati</taxon>
        <taxon>Pseudomonadota</taxon>
        <taxon>Gammaproteobacteria</taxon>
        <taxon>Pseudomonadales</taxon>
        <taxon>Marinobacteraceae</taxon>
        <taxon>Tamilnaduibacter</taxon>
    </lineage>
</organism>
<evidence type="ECO:0000313" key="2">
    <source>
        <dbReference type="EMBL" id="PAV25815.1"/>
    </source>
</evidence>
<protein>
    <submittedName>
        <fullName evidence="2">Uncharacterized protein</fullName>
    </submittedName>
</protein>
<gene>
    <name evidence="2" type="ORF">CF392_09190</name>
</gene>
<feature type="region of interest" description="Disordered" evidence="1">
    <location>
        <begin position="107"/>
        <end position="145"/>
    </location>
</feature>
<dbReference type="InterPro" id="IPR045445">
    <property type="entry name" value="DUF6502"/>
</dbReference>
<dbReference type="AlphaFoldDB" id="A0A2A2I3V8"/>
<dbReference type="Pfam" id="PF20112">
    <property type="entry name" value="DUF6502"/>
    <property type="match status" value="1"/>
</dbReference>
<evidence type="ECO:0000256" key="1">
    <source>
        <dbReference type="SAM" id="MobiDB-lite"/>
    </source>
</evidence>
<comment type="caution">
    <text evidence="2">The sequence shown here is derived from an EMBL/GenBank/DDBJ whole genome shotgun (WGS) entry which is preliminary data.</text>
</comment>